<evidence type="ECO:0000313" key="2">
    <source>
        <dbReference type="Proteomes" id="UP000828390"/>
    </source>
</evidence>
<evidence type="ECO:0000313" key="1">
    <source>
        <dbReference type="EMBL" id="KAH3895156.1"/>
    </source>
</evidence>
<organism evidence="1 2">
    <name type="scientific">Dreissena polymorpha</name>
    <name type="common">Zebra mussel</name>
    <name type="synonym">Mytilus polymorpha</name>
    <dbReference type="NCBI Taxonomy" id="45954"/>
    <lineage>
        <taxon>Eukaryota</taxon>
        <taxon>Metazoa</taxon>
        <taxon>Spiralia</taxon>
        <taxon>Lophotrochozoa</taxon>
        <taxon>Mollusca</taxon>
        <taxon>Bivalvia</taxon>
        <taxon>Autobranchia</taxon>
        <taxon>Heteroconchia</taxon>
        <taxon>Euheterodonta</taxon>
        <taxon>Imparidentia</taxon>
        <taxon>Neoheterodontei</taxon>
        <taxon>Myida</taxon>
        <taxon>Dreissenoidea</taxon>
        <taxon>Dreissenidae</taxon>
        <taxon>Dreissena</taxon>
    </lineage>
</organism>
<name>A0A9D4S835_DREPO</name>
<proteinExistence type="predicted"/>
<reference evidence="1" key="2">
    <citation type="submission" date="2020-11" db="EMBL/GenBank/DDBJ databases">
        <authorList>
            <person name="McCartney M.A."/>
            <person name="Auch B."/>
            <person name="Kono T."/>
            <person name="Mallez S."/>
            <person name="Becker A."/>
            <person name="Gohl D.M."/>
            <person name="Silverstein K.A.T."/>
            <person name="Koren S."/>
            <person name="Bechman K.B."/>
            <person name="Herman A."/>
            <person name="Abrahante J.E."/>
            <person name="Garbe J."/>
        </authorList>
    </citation>
    <scope>NUCLEOTIDE SEQUENCE</scope>
    <source>
        <strain evidence="1">Duluth1</strain>
        <tissue evidence="1">Whole animal</tissue>
    </source>
</reference>
<dbReference type="Proteomes" id="UP000828390">
    <property type="component" value="Unassembled WGS sequence"/>
</dbReference>
<protein>
    <submittedName>
        <fullName evidence="1">Uncharacterized protein</fullName>
    </submittedName>
</protein>
<accession>A0A9D4S835</accession>
<keyword evidence="2" id="KW-1185">Reference proteome</keyword>
<dbReference type="EMBL" id="JAIWYP010000001">
    <property type="protein sequence ID" value="KAH3895156.1"/>
    <property type="molecule type" value="Genomic_DNA"/>
</dbReference>
<gene>
    <name evidence="1" type="ORF">DPMN_019316</name>
</gene>
<sequence length="71" mass="7833">MAANQYFYYLTGTAHTLPMRWRNGPEIDTSTCSVCQHTHRMSCNPLMSESLGRSSASIIANVLQARLSPGT</sequence>
<reference evidence="1" key="1">
    <citation type="journal article" date="2019" name="bioRxiv">
        <title>The Genome of the Zebra Mussel, Dreissena polymorpha: A Resource for Invasive Species Research.</title>
        <authorList>
            <person name="McCartney M.A."/>
            <person name="Auch B."/>
            <person name="Kono T."/>
            <person name="Mallez S."/>
            <person name="Zhang Y."/>
            <person name="Obille A."/>
            <person name="Becker A."/>
            <person name="Abrahante J.E."/>
            <person name="Garbe J."/>
            <person name="Badalamenti J.P."/>
            <person name="Herman A."/>
            <person name="Mangelson H."/>
            <person name="Liachko I."/>
            <person name="Sullivan S."/>
            <person name="Sone E.D."/>
            <person name="Koren S."/>
            <person name="Silverstein K.A.T."/>
            <person name="Beckman K.B."/>
            <person name="Gohl D.M."/>
        </authorList>
    </citation>
    <scope>NUCLEOTIDE SEQUENCE</scope>
    <source>
        <strain evidence="1">Duluth1</strain>
        <tissue evidence="1">Whole animal</tissue>
    </source>
</reference>
<comment type="caution">
    <text evidence="1">The sequence shown here is derived from an EMBL/GenBank/DDBJ whole genome shotgun (WGS) entry which is preliminary data.</text>
</comment>
<dbReference type="AlphaFoldDB" id="A0A9D4S835"/>